<reference evidence="2 3" key="1">
    <citation type="submission" date="2020-01" db="EMBL/GenBank/DDBJ databases">
        <title>Insect and environment-associated Actinomycetes.</title>
        <authorList>
            <person name="Currrie C."/>
            <person name="Chevrette M."/>
            <person name="Carlson C."/>
            <person name="Stubbendieck R."/>
            <person name="Wendt-Pienkowski E."/>
        </authorList>
    </citation>
    <scope>NUCLEOTIDE SEQUENCE [LARGE SCALE GENOMIC DNA]</scope>
    <source>
        <strain evidence="2 3">SID7754</strain>
    </source>
</reference>
<comment type="caution">
    <text evidence="2">The sequence shown here is derived from an EMBL/GenBank/DDBJ whole genome shotgun (WGS) entry which is preliminary data.</text>
</comment>
<organism evidence="2 3">
    <name type="scientific">Streptomyces bauhiniae</name>
    <dbReference type="NCBI Taxonomy" id="2340725"/>
    <lineage>
        <taxon>Bacteria</taxon>
        <taxon>Bacillati</taxon>
        <taxon>Actinomycetota</taxon>
        <taxon>Actinomycetes</taxon>
        <taxon>Kitasatosporales</taxon>
        <taxon>Streptomycetaceae</taxon>
        <taxon>Streptomyces</taxon>
    </lineage>
</organism>
<dbReference type="AlphaFoldDB" id="A0A7K3QXZ9"/>
<gene>
    <name evidence="2" type="ORF">G3I21_24250</name>
</gene>
<dbReference type="Proteomes" id="UP000470520">
    <property type="component" value="Unassembled WGS sequence"/>
</dbReference>
<accession>A0A7K3QXZ9</accession>
<dbReference type="EMBL" id="JAAGMR010000278">
    <property type="protein sequence ID" value="NEB94753.1"/>
    <property type="molecule type" value="Genomic_DNA"/>
</dbReference>
<proteinExistence type="predicted"/>
<sequence>VPGAVGWVRTDQPPVPQARAGRRPTPVERVSRFRSAASPAAGRLAVYLAAAPLCLPVMRLVQRTMLPGSGPAELAEVLLGGLVRRAGEDHGPDAGQWYEMEPEVREALLSTLGRDEALLVLKHCSEYIEQRFGKGGANFPALALAQLGGAAHPARGDESPVQTRLFGAYPGDSGDATLVPQPFAEVAARVLERFMPLPEQFRLYGTRPGTATGPRPTHPAVVRARTLLARFDADGMVQDVIDAVQLLRGATENERPAGADPELWAEYAHATLRLWEVQGGSALLAEAEAAAERAVAHPHAQR</sequence>
<name>A0A7K3QXZ9_9ACTN</name>
<feature type="non-terminal residue" evidence="2">
    <location>
        <position position="1"/>
    </location>
</feature>
<evidence type="ECO:0000256" key="1">
    <source>
        <dbReference type="SAM" id="MobiDB-lite"/>
    </source>
</evidence>
<evidence type="ECO:0000313" key="2">
    <source>
        <dbReference type="EMBL" id="NEB94753.1"/>
    </source>
</evidence>
<protein>
    <submittedName>
        <fullName evidence="2">Uncharacterized protein</fullName>
    </submittedName>
</protein>
<evidence type="ECO:0000313" key="3">
    <source>
        <dbReference type="Proteomes" id="UP000470520"/>
    </source>
</evidence>
<feature type="region of interest" description="Disordered" evidence="1">
    <location>
        <begin position="1"/>
        <end position="25"/>
    </location>
</feature>
<feature type="non-terminal residue" evidence="2">
    <location>
        <position position="302"/>
    </location>
</feature>